<feature type="domain" description="Ig-like" evidence="22">
    <location>
        <begin position="378"/>
        <end position="488"/>
    </location>
</feature>
<comment type="function">
    <text evidence="14">Inhibits the binding of prostaglandin F2-alpha (PGF2-alpha) to its specific FP receptor, by decreasing the receptor number rather than the affinity constant. Functional coupling with the prostaglandin F2-alpha receptor seems to occur. In myoblasts, associates with tetraspanins CD9 and CD81 to prevent myotube fusion during muscle regeneration.</text>
</comment>
<sequence length="1009" mass="112650">RCTPGSWLLLYGHRQDPISPSCPGVTALPCACTQEGPQVCQQEGLAGFKTRLSPLVLAAVCRGRVVRVPAGSLVRVVGTELVIPCNVSDYDGPSEQNFDWSFSSSGGSFVELASTWEVGFGAQLYRERLQRGEILLRRTANDAVELHIKNVQPSDQGHYKCSTPSTDATVQGNYEDTVQVKVPFSRPSTNQARPCLASEIRRDRARSGWYGRRLHSAFLKGGEDREMARVQPQSSATCWPTALHVAASPLSSPGLGRSLSLHLGEPFELRCEAATASPLHTHLALLWELRHGATRQRVLALTREGRLHPGPGYEPRYHGGDVRLDTVGSDGYRLSVNRALAADQGTYRCVVSEWIEEQGAWQEIQEKAVEVATVVIQPTDYQDVLVFHFRVLRAAVGRNVSVAEGKELDLSCNITTDRADDVRPEVTWYFSRTPDRTVPGPHTLARLDRDSLVHSSPHVALSHADARSYHLLVRDVSKENSGYYSCHVALWVPGHNRSWHKVAEATSAPVGVDVTWLEPDYQVYLNASKVPEFSDDLTELECRVVDKKSMAGSVRVTVSWYYRMSRRNDDVVTSELLAAMDGDWTLKYGERSKQRAQDGDFIFSKERADTFSFRIQRTTEEDRGHYYCVVSAWTKQRNSSWVKSRDVFSKPVHIFWASEDSVLVVKARQPKPFFAAGNTFEMTCKVSSQNIKSPRYSVLITAEKPAGDLSGPNETKYIISLDQDAVVRLENWTDASRVDGVVLEKVQEDEFRYRMYQTQVSDAGLYRCVVTAWSPVRGSLWREAATSLSNPIEIDFQTSGPIFNASVYSDTPSVIRGDLVKLFCIVTVEGAALDPDDMAFDVSWFVVHSFGLDKAPILLSSLDRKGIVSTARRDWKSDLSLERVGVLEFLLQVHGSEDQDFGNYYCSVAPWVKSPTGSWQKEAEIYSKPIFITVKMDDSAELLPSAVLCQGLESSAERLQVPLLIGVGLSTVVGLLSCLIGYCSSHWCCKKEVQETRRERRRLMSMEMD</sequence>
<evidence type="ECO:0000256" key="19">
    <source>
        <dbReference type="ARBA" id="ARBA00083486"/>
    </source>
</evidence>
<evidence type="ECO:0000256" key="8">
    <source>
        <dbReference type="ARBA" id="ARBA00022989"/>
    </source>
</evidence>
<comment type="subunit">
    <text evidence="15">Interacts with CD9 and CD81. Part of a complex composed of CD9, CD81 and IGSF8. Also seems to interact with CD63, CD82 and CD151.</text>
</comment>
<dbReference type="InterPro" id="IPR007110">
    <property type="entry name" value="Ig-like_dom"/>
</dbReference>
<keyword evidence="11" id="KW-1015">Disulfide bond</keyword>
<dbReference type="GO" id="GO:0005789">
    <property type="term" value="C:endoplasmic reticulum membrane"/>
    <property type="evidence" value="ECO:0007669"/>
    <property type="project" value="UniProtKB-SubCell"/>
</dbReference>
<evidence type="ECO:0000256" key="21">
    <source>
        <dbReference type="SAM" id="Phobius"/>
    </source>
</evidence>
<dbReference type="FunFam" id="2.60.40.10:FF:002026">
    <property type="entry name" value="Prostaglandin F2 receptor inhibitor"/>
    <property type="match status" value="1"/>
</dbReference>
<evidence type="ECO:0000256" key="10">
    <source>
        <dbReference type="ARBA" id="ARBA00023136"/>
    </source>
</evidence>
<dbReference type="FunFam" id="2.60.40.10:FF:000854">
    <property type="entry name" value="Prostaglandin F2 receptor negative regulator"/>
    <property type="match status" value="1"/>
</dbReference>
<keyword evidence="5" id="KW-0732">Signal</keyword>
<evidence type="ECO:0000256" key="4">
    <source>
        <dbReference type="ARBA" id="ARBA00022692"/>
    </source>
</evidence>
<keyword evidence="13" id="KW-0393">Immunoglobulin domain</keyword>
<gene>
    <name evidence="23" type="ORF">QTO34_011148</name>
</gene>
<dbReference type="SMART" id="SM00406">
    <property type="entry name" value="IGv"/>
    <property type="match status" value="2"/>
</dbReference>
<evidence type="ECO:0000256" key="13">
    <source>
        <dbReference type="ARBA" id="ARBA00023319"/>
    </source>
</evidence>
<dbReference type="FunFam" id="2.60.40.10:FF:001070">
    <property type="entry name" value="Prostaglandin F2 receptor inhibitor"/>
    <property type="match status" value="1"/>
</dbReference>
<dbReference type="SUPFAM" id="SSF48726">
    <property type="entry name" value="Immunoglobulin"/>
    <property type="match status" value="5"/>
</dbReference>
<evidence type="ECO:0000256" key="3">
    <source>
        <dbReference type="ARBA" id="ARBA00022553"/>
    </source>
</evidence>
<dbReference type="Gene3D" id="2.60.40.10">
    <property type="entry name" value="Immunoglobulins"/>
    <property type="match status" value="4"/>
</dbReference>
<dbReference type="InterPro" id="IPR013106">
    <property type="entry name" value="Ig_V-set"/>
</dbReference>
<evidence type="ECO:0000256" key="12">
    <source>
        <dbReference type="ARBA" id="ARBA00023180"/>
    </source>
</evidence>
<feature type="domain" description="Ig-like" evidence="22">
    <location>
        <begin position="54"/>
        <end position="171"/>
    </location>
</feature>
<keyword evidence="24" id="KW-1185">Reference proteome</keyword>
<evidence type="ECO:0000256" key="17">
    <source>
        <dbReference type="ARBA" id="ARBA00075835"/>
    </source>
</evidence>
<keyword evidence="4 21" id="KW-0812">Transmembrane</keyword>
<feature type="domain" description="Ig-like" evidence="22">
    <location>
        <begin position="801"/>
        <end position="926"/>
    </location>
</feature>
<evidence type="ECO:0000256" key="6">
    <source>
        <dbReference type="ARBA" id="ARBA00022737"/>
    </source>
</evidence>
<dbReference type="InterPro" id="IPR036179">
    <property type="entry name" value="Ig-like_dom_sf"/>
</dbReference>
<dbReference type="EMBL" id="JAULJE010000022">
    <property type="protein sequence ID" value="KAK1328977.1"/>
    <property type="molecule type" value="Genomic_DNA"/>
</dbReference>
<keyword evidence="12" id="KW-0325">Glycoprotein</keyword>
<keyword evidence="6" id="KW-0677">Repeat</keyword>
<comment type="subcellular location">
    <subcellularLocation>
        <location evidence="1">Endoplasmic reticulum membrane</location>
        <topology evidence="1">Single-pass type I membrane protein</topology>
    </subcellularLocation>
    <subcellularLocation>
        <location evidence="2">Golgi apparatus</location>
        <location evidence="2">trans-Golgi network membrane</location>
        <topology evidence="2">Single-pass type I membrane protein</topology>
    </subcellularLocation>
</comment>
<evidence type="ECO:0000259" key="22">
    <source>
        <dbReference type="PROSITE" id="PS50835"/>
    </source>
</evidence>
<evidence type="ECO:0000256" key="5">
    <source>
        <dbReference type="ARBA" id="ARBA00022729"/>
    </source>
</evidence>
<evidence type="ECO:0000313" key="23">
    <source>
        <dbReference type="EMBL" id="KAK1328977.1"/>
    </source>
</evidence>
<dbReference type="GO" id="GO:0005794">
    <property type="term" value="C:Golgi apparatus"/>
    <property type="evidence" value="ECO:0007669"/>
    <property type="project" value="UniProtKB-SubCell"/>
</dbReference>
<evidence type="ECO:0000256" key="18">
    <source>
        <dbReference type="ARBA" id="ARBA00078281"/>
    </source>
</evidence>
<evidence type="ECO:0000256" key="1">
    <source>
        <dbReference type="ARBA" id="ARBA00004115"/>
    </source>
</evidence>
<reference evidence="23" key="1">
    <citation type="submission" date="2023-06" db="EMBL/GenBank/DDBJ databases">
        <title>Reference genome for the Northern bat (Eptesicus nilssonii), a most northern bat species.</title>
        <authorList>
            <person name="Laine V.N."/>
            <person name="Pulliainen A.T."/>
            <person name="Lilley T.M."/>
        </authorList>
    </citation>
    <scope>NUCLEOTIDE SEQUENCE</scope>
    <source>
        <strain evidence="23">BLF_Eptnil</strain>
        <tissue evidence="23">Kidney</tissue>
    </source>
</reference>
<dbReference type="PROSITE" id="PS50835">
    <property type="entry name" value="IG_LIKE"/>
    <property type="match status" value="5"/>
</dbReference>
<evidence type="ECO:0000256" key="7">
    <source>
        <dbReference type="ARBA" id="ARBA00022824"/>
    </source>
</evidence>
<keyword evidence="9" id="KW-0333">Golgi apparatus</keyword>
<feature type="domain" description="Ig-like" evidence="22">
    <location>
        <begin position="519"/>
        <end position="640"/>
    </location>
</feature>
<comment type="caution">
    <text evidence="23">The sequence shown here is derived from an EMBL/GenBank/DDBJ whole genome shotgun (WGS) entry which is preliminary data.</text>
</comment>
<dbReference type="FunFam" id="2.60.40.10:FF:000995">
    <property type="entry name" value="prostaglandin F2 receptor negative regulator"/>
    <property type="match status" value="1"/>
</dbReference>
<keyword evidence="8 21" id="KW-1133">Transmembrane helix</keyword>
<dbReference type="SMART" id="SM00409">
    <property type="entry name" value="IG"/>
    <property type="match status" value="6"/>
</dbReference>
<dbReference type="Proteomes" id="UP001177744">
    <property type="component" value="Unassembled WGS sequence"/>
</dbReference>
<feature type="transmembrane region" description="Helical" evidence="21">
    <location>
        <begin position="959"/>
        <end position="982"/>
    </location>
</feature>
<dbReference type="AlphaFoldDB" id="A0AA40HDR7"/>
<name>A0AA40HDR7_CNENI</name>
<dbReference type="FunFam" id="2.60.40.10:FF:000191">
    <property type="entry name" value="Immunoglobulin superfamily member 3"/>
    <property type="match status" value="1"/>
</dbReference>
<keyword evidence="7" id="KW-0256">Endoplasmic reticulum</keyword>
<dbReference type="Pfam" id="PF07686">
    <property type="entry name" value="V-set"/>
    <property type="match status" value="2"/>
</dbReference>
<feature type="domain" description="Ig-like" evidence="22">
    <location>
        <begin position="240"/>
        <end position="370"/>
    </location>
</feature>
<dbReference type="InterPro" id="IPR003599">
    <property type="entry name" value="Ig_sub"/>
</dbReference>
<protein>
    <recommendedName>
        <fullName evidence="16">Prostaglandin F2 receptor negative regulator</fullName>
    </recommendedName>
    <alternativeName>
        <fullName evidence="17">CD9 partner 1</fullName>
    </alternativeName>
    <alternativeName>
        <fullName evidence="18">Glu-Trp-Ile EWI motif-containing protein F</fullName>
    </alternativeName>
    <alternativeName>
        <fullName evidence="20">Prostaglandin F2-alpha receptor regulatory protein</fullName>
    </alternativeName>
    <alternativeName>
        <fullName evidence="19">Prostaglandin F2-alpha receptor-associated protein</fullName>
    </alternativeName>
</protein>
<dbReference type="InterPro" id="IPR013783">
    <property type="entry name" value="Ig-like_fold"/>
</dbReference>
<evidence type="ECO:0000313" key="24">
    <source>
        <dbReference type="Proteomes" id="UP001177744"/>
    </source>
</evidence>
<proteinExistence type="predicted"/>
<dbReference type="PANTHER" id="PTHR12207:SF3">
    <property type="entry name" value="PROSTAGLANDIN F2 RECEPTOR NEGATIVE REGULATOR"/>
    <property type="match status" value="1"/>
</dbReference>
<evidence type="ECO:0000256" key="14">
    <source>
        <dbReference type="ARBA" id="ARBA00056088"/>
    </source>
</evidence>
<feature type="non-terminal residue" evidence="23">
    <location>
        <position position="1"/>
    </location>
</feature>
<accession>A0AA40HDR7</accession>
<keyword evidence="10 21" id="KW-0472">Membrane</keyword>
<evidence type="ECO:0000256" key="11">
    <source>
        <dbReference type="ARBA" id="ARBA00023157"/>
    </source>
</evidence>
<dbReference type="InterPro" id="IPR051102">
    <property type="entry name" value="IgSF_V-set/TM_domain"/>
</dbReference>
<keyword evidence="3" id="KW-0597">Phosphoprotein</keyword>
<evidence type="ECO:0000256" key="15">
    <source>
        <dbReference type="ARBA" id="ARBA00062189"/>
    </source>
</evidence>
<dbReference type="PANTHER" id="PTHR12207">
    <property type="entry name" value="V-SET AND TRANSMEMBRANE DOMAIN-CONTAINING PROTEIN"/>
    <property type="match status" value="1"/>
</dbReference>
<evidence type="ECO:0000256" key="9">
    <source>
        <dbReference type="ARBA" id="ARBA00023034"/>
    </source>
</evidence>
<evidence type="ECO:0000256" key="20">
    <source>
        <dbReference type="ARBA" id="ARBA00084035"/>
    </source>
</evidence>
<organism evidence="23 24">
    <name type="scientific">Cnephaeus nilssonii</name>
    <name type="common">Northern bat</name>
    <name type="synonym">Eptesicus nilssonii</name>
    <dbReference type="NCBI Taxonomy" id="3371016"/>
    <lineage>
        <taxon>Eukaryota</taxon>
        <taxon>Metazoa</taxon>
        <taxon>Chordata</taxon>
        <taxon>Craniata</taxon>
        <taxon>Vertebrata</taxon>
        <taxon>Euteleostomi</taxon>
        <taxon>Mammalia</taxon>
        <taxon>Eutheria</taxon>
        <taxon>Laurasiatheria</taxon>
        <taxon>Chiroptera</taxon>
        <taxon>Yangochiroptera</taxon>
        <taxon>Vespertilionidae</taxon>
        <taxon>Cnephaeus</taxon>
    </lineage>
</organism>
<evidence type="ECO:0000256" key="2">
    <source>
        <dbReference type="ARBA" id="ARBA00004393"/>
    </source>
</evidence>
<evidence type="ECO:0000256" key="16">
    <source>
        <dbReference type="ARBA" id="ARBA00073852"/>
    </source>
</evidence>